<reference evidence="9" key="2">
    <citation type="submission" date="2013-12" db="EMBL/GenBank/DDBJ databases">
        <authorList>
            <person name="Yu Y."/>
            <person name="Lee S."/>
            <person name="de Baynast K."/>
            <person name="Wissotski M."/>
            <person name="Liu L."/>
            <person name="Talag J."/>
            <person name="Goicoechea J."/>
            <person name="Angelova A."/>
            <person name="Jetty R."/>
            <person name="Kudrna D."/>
            <person name="Golser W."/>
            <person name="Rivera L."/>
            <person name="Zhang J."/>
            <person name="Wing R."/>
        </authorList>
    </citation>
    <scope>NUCLEOTIDE SEQUENCE</scope>
</reference>
<feature type="region of interest" description="Disordered" evidence="5">
    <location>
        <begin position="141"/>
        <end position="171"/>
    </location>
</feature>
<proteinExistence type="inferred from homology"/>
<reference evidence="8 9" key="1">
    <citation type="submission" date="2012-08" db="EMBL/GenBank/DDBJ databases">
        <title>Oryza genome evolution.</title>
        <authorList>
            <person name="Wing R.A."/>
        </authorList>
    </citation>
    <scope>NUCLEOTIDE SEQUENCE</scope>
</reference>
<evidence type="ECO:0000256" key="6">
    <source>
        <dbReference type="SAM" id="SignalP"/>
    </source>
</evidence>
<keyword evidence="3" id="KW-1015">Disulfide bond</keyword>
<dbReference type="Proteomes" id="UP000032180">
    <property type="component" value="Chromosome 1"/>
</dbReference>
<dbReference type="Gramene" id="LPERR01G30080.1">
    <property type="protein sequence ID" value="LPERR01G30080.1"/>
    <property type="gene ID" value="LPERR01G30080"/>
</dbReference>
<sequence>MALKVRLHILVAAVAAAVAVAVGMAAAQTTMSPALAPAPDAGGGITPACMDAVRNMSDCLTYVMNGSTAKKPDDPCCPELAGLLESKPVCLCQLLAGGASSYDISVDYKRALALPGICGLAAPPVSACAILGVPVPMAPSESPMTGFAPSTEPQMPQKSPSSSPSKSSNNAPSRFSALTALLIAVAAARMF</sequence>
<dbReference type="Pfam" id="PF14368">
    <property type="entry name" value="LTP_2"/>
    <property type="match status" value="1"/>
</dbReference>
<dbReference type="SUPFAM" id="SSF47699">
    <property type="entry name" value="Bifunctional inhibitor/lipid-transfer protein/seed storage 2S albumin"/>
    <property type="match status" value="1"/>
</dbReference>
<evidence type="ECO:0000256" key="3">
    <source>
        <dbReference type="ARBA" id="ARBA00023157"/>
    </source>
</evidence>
<evidence type="ECO:0000256" key="4">
    <source>
        <dbReference type="ARBA" id="ARBA00023180"/>
    </source>
</evidence>
<dbReference type="InterPro" id="IPR036312">
    <property type="entry name" value="Bifun_inhib/LTP/seed_sf"/>
</dbReference>
<name>A0A0D9V722_9ORYZ</name>
<evidence type="ECO:0000256" key="1">
    <source>
        <dbReference type="ARBA" id="ARBA00009748"/>
    </source>
</evidence>
<evidence type="ECO:0000313" key="9">
    <source>
        <dbReference type="Proteomes" id="UP000032180"/>
    </source>
</evidence>
<comment type="similarity">
    <text evidence="1">Belongs to the plant LTP family.</text>
</comment>
<accession>A0A0D9V722</accession>
<dbReference type="EnsemblPlants" id="LPERR01G30080.1">
    <property type="protein sequence ID" value="LPERR01G30080.1"/>
    <property type="gene ID" value="LPERR01G30080"/>
</dbReference>
<feature type="domain" description="Bifunctional inhibitor/plant lipid transfer protein/seed storage helical" evidence="7">
    <location>
        <begin position="49"/>
        <end position="128"/>
    </location>
</feature>
<evidence type="ECO:0000256" key="2">
    <source>
        <dbReference type="ARBA" id="ARBA00022729"/>
    </source>
</evidence>
<dbReference type="InterPro" id="IPR016140">
    <property type="entry name" value="Bifunc_inhib/LTP/seed_store"/>
</dbReference>
<keyword evidence="4" id="KW-0325">Glycoprotein</keyword>
<dbReference type="AlphaFoldDB" id="A0A0D9V722"/>
<organism evidence="8 9">
    <name type="scientific">Leersia perrieri</name>
    <dbReference type="NCBI Taxonomy" id="77586"/>
    <lineage>
        <taxon>Eukaryota</taxon>
        <taxon>Viridiplantae</taxon>
        <taxon>Streptophyta</taxon>
        <taxon>Embryophyta</taxon>
        <taxon>Tracheophyta</taxon>
        <taxon>Spermatophyta</taxon>
        <taxon>Magnoliopsida</taxon>
        <taxon>Liliopsida</taxon>
        <taxon>Poales</taxon>
        <taxon>Poaceae</taxon>
        <taxon>BOP clade</taxon>
        <taxon>Oryzoideae</taxon>
        <taxon>Oryzeae</taxon>
        <taxon>Oryzinae</taxon>
        <taxon>Leersia</taxon>
    </lineage>
</organism>
<dbReference type="STRING" id="77586.A0A0D9V722"/>
<dbReference type="PANTHER" id="PTHR33044">
    <property type="entry name" value="BIFUNCTIONAL INHIBITOR/LIPID-TRANSFER PROTEIN/SEED STORAGE 2S ALBUMIN SUPERFAMILY PROTEIN-RELATED"/>
    <property type="match status" value="1"/>
</dbReference>
<evidence type="ECO:0000256" key="5">
    <source>
        <dbReference type="SAM" id="MobiDB-lite"/>
    </source>
</evidence>
<keyword evidence="2 6" id="KW-0732">Signal</keyword>
<dbReference type="eggNOG" id="ENOG502S59X">
    <property type="taxonomic scope" value="Eukaryota"/>
</dbReference>
<protein>
    <recommendedName>
        <fullName evidence="7">Bifunctional inhibitor/plant lipid transfer protein/seed storage helical domain-containing protein</fullName>
    </recommendedName>
</protein>
<dbReference type="SMART" id="SM00499">
    <property type="entry name" value="AAI"/>
    <property type="match status" value="1"/>
</dbReference>
<feature type="chain" id="PRO_5002347099" description="Bifunctional inhibitor/plant lipid transfer protein/seed storage helical domain-containing protein" evidence="6">
    <location>
        <begin position="28"/>
        <end position="191"/>
    </location>
</feature>
<feature type="compositionally biased region" description="Low complexity" evidence="5">
    <location>
        <begin position="153"/>
        <end position="171"/>
    </location>
</feature>
<feature type="signal peptide" evidence="6">
    <location>
        <begin position="1"/>
        <end position="27"/>
    </location>
</feature>
<dbReference type="InterPro" id="IPR043325">
    <property type="entry name" value="LTSS"/>
</dbReference>
<dbReference type="Gene3D" id="1.10.110.10">
    <property type="entry name" value="Plant lipid-transfer and hydrophobic proteins"/>
    <property type="match status" value="1"/>
</dbReference>
<evidence type="ECO:0000313" key="8">
    <source>
        <dbReference type="EnsemblPlants" id="LPERR01G30080.1"/>
    </source>
</evidence>
<dbReference type="CDD" id="cd00010">
    <property type="entry name" value="AAI_LTSS"/>
    <property type="match status" value="1"/>
</dbReference>
<evidence type="ECO:0000259" key="7">
    <source>
        <dbReference type="SMART" id="SM00499"/>
    </source>
</evidence>
<reference evidence="8" key="3">
    <citation type="submission" date="2015-04" db="UniProtKB">
        <authorList>
            <consortium name="EnsemblPlants"/>
        </authorList>
    </citation>
    <scope>IDENTIFICATION</scope>
</reference>
<dbReference type="HOGENOM" id="CLU_089796_5_0_1"/>
<keyword evidence="9" id="KW-1185">Reference proteome</keyword>